<evidence type="ECO:0000313" key="2">
    <source>
        <dbReference type="EMBL" id="QNT58571.1"/>
    </source>
</evidence>
<dbReference type="RefSeq" id="WP_187000823.1">
    <property type="nucleotide sequence ID" value="NZ_CP060414.2"/>
</dbReference>
<reference evidence="2" key="1">
    <citation type="submission" date="2024-06" db="EMBL/GenBank/DDBJ databases">
        <title>Complete Genome Sequence of mouse commensal type strain Neisseria musculi.</title>
        <authorList>
            <person name="Thapa E."/>
            <person name="Aluvathingal J."/>
            <person name="Nadendla S."/>
            <person name="Mehta A."/>
            <person name="Tettelin H."/>
            <person name="Weyand N.J."/>
        </authorList>
    </citation>
    <scope>NUCLEOTIDE SEQUENCE</scope>
    <source>
        <strain evidence="2">NW831</strain>
    </source>
</reference>
<keyword evidence="3" id="KW-1185">Reference proteome</keyword>
<sequence>MVARISWLGYVQYTVIGILLYLFLVSSVFWMISAGIGSVLGENKAVAYTVFWVLTVLYLAGFGYVLYQIRQCKAFVDQDGVWFYSGLFPWTRGIRGVRWENFDQAQFRPGMFSWMFCTYTVYLKDRYGGTVVIQNLFNGKDWSGSVNDVALGSSKNTGG</sequence>
<proteinExistence type="predicted"/>
<evidence type="ECO:0000256" key="1">
    <source>
        <dbReference type="SAM" id="Phobius"/>
    </source>
</evidence>
<keyword evidence="1" id="KW-1133">Transmembrane helix</keyword>
<accession>A0A7H1MAA6</accession>
<organism evidence="2 3">
    <name type="scientific">Neisseria musculi</name>
    <dbReference type="NCBI Taxonomy" id="1815583"/>
    <lineage>
        <taxon>Bacteria</taxon>
        <taxon>Pseudomonadati</taxon>
        <taxon>Pseudomonadota</taxon>
        <taxon>Betaproteobacteria</taxon>
        <taxon>Neisseriales</taxon>
        <taxon>Neisseriaceae</taxon>
        <taxon>Neisseria</taxon>
    </lineage>
</organism>
<protein>
    <submittedName>
        <fullName evidence="2">Uncharacterized protein</fullName>
    </submittedName>
</protein>
<feature type="transmembrane region" description="Helical" evidence="1">
    <location>
        <begin position="7"/>
        <end position="33"/>
    </location>
</feature>
<name>A0A7H1MAA6_9NEIS</name>
<dbReference type="AlphaFoldDB" id="A0A7H1MAA6"/>
<keyword evidence="1" id="KW-0472">Membrane</keyword>
<gene>
    <name evidence="2" type="ORF">H7A79_0248</name>
</gene>
<dbReference type="Proteomes" id="UP000516412">
    <property type="component" value="Chromosome"/>
</dbReference>
<keyword evidence="1" id="KW-0812">Transmembrane</keyword>
<feature type="transmembrane region" description="Helical" evidence="1">
    <location>
        <begin position="45"/>
        <end position="67"/>
    </location>
</feature>
<dbReference type="KEGG" id="nmus:H7A79_0248"/>
<dbReference type="EMBL" id="CP060414">
    <property type="protein sequence ID" value="QNT58571.1"/>
    <property type="molecule type" value="Genomic_DNA"/>
</dbReference>
<evidence type="ECO:0000313" key="3">
    <source>
        <dbReference type="Proteomes" id="UP000516412"/>
    </source>
</evidence>